<evidence type="ECO:0008006" key="3">
    <source>
        <dbReference type="Google" id="ProtNLM"/>
    </source>
</evidence>
<comment type="caution">
    <text evidence="1">The sequence shown here is derived from an EMBL/GenBank/DDBJ whole genome shotgun (WGS) entry which is preliminary data.</text>
</comment>
<accession>A0A1N7S5X5</accession>
<sequence length="62" mass="6708">MDRARAHCADVRGTRAEKMTPVQREGRREIALVGLLLNVGIRVALQGTDTGGHSRTQCAHVA</sequence>
<dbReference type="AlphaFoldDB" id="A0A1N7S5X5"/>
<dbReference type="EMBL" id="CYGY02000032">
    <property type="protein sequence ID" value="SIT42811.1"/>
    <property type="molecule type" value="Genomic_DNA"/>
</dbReference>
<evidence type="ECO:0000313" key="2">
    <source>
        <dbReference type="Proteomes" id="UP000195569"/>
    </source>
</evidence>
<dbReference type="Proteomes" id="UP000195569">
    <property type="component" value="Unassembled WGS sequence"/>
</dbReference>
<protein>
    <recommendedName>
        <fullName evidence="3">Transposase</fullName>
    </recommendedName>
</protein>
<keyword evidence="2" id="KW-1185">Reference proteome</keyword>
<evidence type="ECO:0000313" key="1">
    <source>
        <dbReference type="EMBL" id="SIT42811.1"/>
    </source>
</evidence>
<proteinExistence type="predicted"/>
<name>A0A1N7S5X5_9BURK</name>
<reference evidence="1" key="1">
    <citation type="submission" date="2016-12" db="EMBL/GenBank/DDBJ databases">
        <authorList>
            <person name="Moulin L."/>
        </authorList>
    </citation>
    <scope>NUCLEOTIDE SEQUENCE [LARGE SCALE GENOMIC DNA]</scope>
    <source>
        <strain evidence="1">STM 7183</strain>
    </source>
</reference>
<organism evidence="1 2">
    <name type="scientific">Paraburkholderia piptadeniae</name>
    <dbReference type="NCBI Taxonomy" id="1701573"/>
    <lineage>
        <taxon>Bacteria</taxon>
        <taxon>Pseudomonadati</taxon>
        <taxon>Pseudomonadota</taxon>
        <taxon>Betaproteobacteria</taxon>
        <taxon>Burkholderiales</taxon>
        <taxon>Burkholderiaceae</taxon>
        <taxon>Paraburkholderia</taxon>
    </lineage>
</organism>
<gene>
    <name evidence="1" type="ORF">BN2476_320320</name>
</gene>